<protein>
    <submittedName>
        <fullName evidence="2">Uncharacterized protein</fullName>
    </submittedName>
</protein>
<comment type="caution">
    <text evidence="2">The sequence shown here is derived from an EMBL/GenBank/DDBJ whole genome shotgun (WGS) entry which is preliminary data.</text>
</comment>
<gene>
    <name evidence="2" type="ORF">R1sor_019615</name>
</gene>
<dbReference type="Proteomes" id="UP001633002">
    <property type="component" value="Unassembled WGS sequence"/>
</dbReference>
<sequence>MKDKEDGRVGTDGTSTGVCSEGLTVSFAPSSAVLTTLEMSSLYFTGVIGDRFLLRVETPKDFQAESDGQRSYQYHVLLGDIPPPVLSQSKKDQGGSQSSETGTNNDREDKVANSRTADIPSASPATHDEEDKPNHSRGVKRIASCRSSKEEEDPKHNRAKTTEN</sequence>
<evidence type="ECO:0000313" key="3">
    <source>
        <dbReference type="Proteomes" id="UP001633002"/>
    </source>
</evidence>
<feature type="compositionally biased region" description="Basic and acidic residues" evidence="1">
    <location>
        <begin position="147"/>
        <end position="164"/>
    </location>
</feature>
<accession>A0ABD3ID06</accession>
<keyword evidence="3" id="KW-1185">Reference proteome</keyword>
<organism evidence="2 3">
    <name type="scientific">Riccia sorocarpa</name>
    <dbReference type="NCBI Taxonomy" id="122646"/>
    <lineage>
        <taxon>Eukaryota</taxon>
        <taxon>Viridiplantae</taxon>
        <taxon>Streptophyta</taxon>
        <taxon>Embryophyta</taxon>
        <taxon>Marchantiophyta</taxon>
        <taxon>Marchantiopsida</taxon>
        <taxon>Marchantiidae</taxon>
        <taxon>Marchantiales</taxon>
        <taxon>Ricciaceae</taxon>
        <taxon>Riccia</taxon>
    </lineage>
</organism>
<name>A0ABD3ID06_9MARC</name>
<evidence type="ECO:0000256" key="1">
    <source>
        <dbReference type="SAM" id="MobiDB-lite"/>
    </source>
</evidence>
<evidence type="ECO:0000313" key="2">
    <source>
        <dbReference type="EMBL" id="KAL3701593.1"/>
    </source>
</evidence>
<dbReference type="EMBL" id="JBJQOH010000001">
    <property type="protein sequence ID" value="KAL3701593.1"/>
    <property type="molecule type" value="Genomic_DNA"/>
</dbReference>
<dbReference type="AlphaFoldDB" id="A0ABD3ID06"/>
<proteinExistence type="predicted"/>
<reference evidence="2 3" key="1">
    <citation type="submission" date="2024-09" db="EMBL/GenBank/DDBJ databases">
        <title>Chromosome-scale assembly of Riccia sorocarpa.</title>
        <authorList>
            <person name="Paukszto L."/>
        </authorList>
    </citation>
    <scope>NUCLEOTIDE SEQUENCE [LARGE SCALE GENOMIC DNA]</scope>
    <source>
        <strain evidence="2">LP-2024</strain>
        <tissue evidence="2">Aerial parts of the thallus</tissue>
    </source>
</reference>
<feature type="region of interest" description="Disordered" evidence="1">
    <location>
        <begin position="63"/>
        <end position="164"/>
    </location>
</feature>